<proteinExistence type="predicted"/>
<evidence type="ECO:0000313" key="1">
    <source>
        <dbReference type="EMBL" id="MBX49250.1"/>
    </source>
</evidence>
<dbReference type="EMBL" id="GGEC01068766">
    <property type="protein sequence ID" value="MBX49250.1"/>
    <property type="molecule type" value="Transcribed_RNA"/>
</dbReference>
<organism evidence="1">
    <name type="scientific">Rhizophora mucronata</name>
    <name type="common">Asiatic mangrove</name>
    <dbReference type="NCBI Taxonomy" id="61149"/>
    <lineage>
        <taxon>Eukaryota</taxon>
        <taxon>Viridiplantae</taxon>
        <taxon>Streptophyta</taxon>
        <taxon>Embryophyta</taxon>
        <taxon>Tracheophyta</taxon>
        <taxon>Spermatophyta</taxon>
        <taxon>Magnoliopsida</taxon>
        <taxon>eudicotyledons</taxon>
        <taxon>Gunneridae</taxon>
        <taxon>Pentapetalae</taxon>
        <taxon>rosids</taxon>
        <taxon>fabids</taxon>
        <taxon>Malpighiales</taxon>
        <taxon>Rhizophoraceae</taxon>
        <taxon>Rhizophora</taxon>
    </lineage>
</organism>
<dbReference type="AlphaFoldDB" id="A0A2P2P3F6"/>
<reference evidence="1" key="1">
    <citation type="submission" date="2018-02" db="EMBL/GenBank/DDBJ databases">
        <title>Rhizophora mucronata_Transcriptome.</title>
        <authorList>
            <person name="Meera S.P."/>
            <person name="Sreeshan A."/>
            <person name="Augustine A."/>
        </authorList>
    </citation>
    <scope>NUCLEOTIDE SEQUENCE</scope>
    <source>
        <tissue evidence="1">Leaf</tissue>
    </source>
</reference>
<accession>A0A2P2P3F6</accession>
<protein>
    <submittedName>
        <fullName evidence="1">Uncharacterized protein</fullName>
    </submittedName>
</protein>
<name>A0A2P2P3F6_RHIMU</name>
<sequence length="66" mass="7546">MNENQCFMSFLPKSQTPPKPIHFTNYPVDCAELSNSISIQKIYNPCFWILLTSILKSCLDFLLGGF</sequence>